<dbReference type="Proteomes" id="UP000231553">
    <property type="component" value="Unassembled WGS sequence"/>
</dbReference>
<dbReference type="SUPFAM" id="SSF141452">
    <property type="entry name" value="Hcp1-like"/>
    <property type="match status" value="1"/>
</dbReference>
<dbReference type="PANTHER" id="PTHR36152:SF1">
    <property type="entry name" value="UBIQUITIN-LIKE DOMAIN-CONTAINING PROTEIN"/>
    <property type="match status" value="1"/>
</dbReference>
<evidence type="ECO:0000313" key="1">
    <source>
        <dbReference type="EMBL" id="PJE35264.1"/>
    </source>
</evidence>
<gene>
    <name evidence="1" type="ORF">CVM52_18015</name>
</gene>
<dbReference type="AlphaFoldDB" id="A0A2M8IXP8"/>
<dbReference type="Pfam" id="PF05638">
    <property type="entry name" value="T6SS_HCP"/>
    <property type="match status" value="1"/>
</dbReference>
<dbReference type="EMBL" id="PGTB01000103">
    <property type="protein sequence ID" value="PJE35264.1"/>
    <property type="molecule type" value="Genomic_DNA"/>
</dbReference>
<accession>A0A2M8IXP8</accession>
<dbReference type="InterPro" id="IPR008514">
    <property type="entry name" value="T6SS_Hcp"/>
</dbReference>
<dbReference type="Gene3D" id="2.30.110.20">
    <property type="entry name" value="Hcp1-like"/>
    <property type="match status" value="1"/>
</dbReference>
<name>A0A2M8IXP8_9RHOB</name>
<proteinExistence type="predicted"/>
<dbReference type="RefSeq" id="WP_100163830.1">
    <property type="nucleotide sequence ID" value="NZ_PGTB01000103.1"/>
</dbReference>
<organism evidence="1 2">
    <name type="scientific">Pseudooceanicola lipolyticus</name>
    <dbReference type="NCBI Taxonomy" id="2029104"/>
    <lineage>
        <taxon>Bacteria</taxon>
        <taxon>Pseudomonadati</taxon>
        <taxon>Pseudomonadota</taxon>
        <taxon>Alphaproteobacteria</taxon>
        <taxon>Rhodobacterales</taxon>
        <taxon>Paracoccaceae</taxon>
        <taxon>Pseudooceanicola</taxon>
    </lineage>
</organism>
<dbReference type="InterPro" id="IPR053165">
    <property type="entry name" value="HSI-I_assembly_Hcp1"/>
</dbReference>
<comment type="caution">
    <text evidence="1">The sequence shown here is derived from an EMBL/GenBank/DDBJ whole genome shotgun (WGS) entry which is preliminary data.</text>
</comment>
<reference evidence="1 2" key="1">
    <citation type="journal article" date="2018" name="Int. J. Syst. Evol. Microbiol.">
        <title>Pseudooceanicola lipolyticus sp. nov., a marine alphaproteobacterium, reclassification of Oceanicola flagellatus as Pseudooceanicola flagellatus comb. nov. and emended description of the genus Pseudooceanicola.</title>
        <authorList>
            <person name="Huang M.-M."/>
            <person name="Guo L.-L."/>
            <person name="Wu Y.-H."/>
            <person name="Lai Q.-L."/>
            <person name="Shao Z.-Z."/>
            <person name="Wang C.-S."/>
            <person name="Wu M."/>
            <person name="Xu X.-W."/>
        </authorList>
    </citation>
    <scope>NUCLEOTIDE SEQUENCE [LARGE SCALE GENOMIC DNA]</scope>
    <source>
        <strain evidence="1 2">157</strain>
    </source>
</reference>
<dbReference type="InterPro" id="IPR036624">
    <property type="entry name" value="Hcp1-lik_sf"/>
</dbReference>
<keyword evidence="2" id="KW-1185">Reference proteome</keyword>
<sequence length="165" mass="18351">MENTFISIGDIKGECMERNHKEWIPAKTLSWEVTRTLDMDDLGTTQRGYANSSFGKVSVTTELSVASPKLMLSVADGTTRKEITIEMCRSSDSAGKGMEPYLIWKLFDVTIDKYEVSGGEEQIPEEGWDMAYRRIEVQYKKADPATGALSPGGDFSWDLMAGEMG</sequence>
<dbReference type="PANTHER" id="PTHR36152">
    <property type="entry name" value="CYTOPLASMIC PROTEIN-RELATED"/>
    <property type="match status" value="1"/>
</dbReference>
<protein>
    <submittedName>
        <fullName evidence="1">Hcp1 family type VI secretion system effector</fullName>
    </submittedName>
</protein>
<evidence type="ECO:0000313" key="2">
    <source>
        <dbReference type="Proteomes" id="UP000231553"/>
    </source>
</evidence>
<dbReference type="OrthoDB" id="7571664at2"/>